<organism evidence="1 2">
    <name type="scientific">Pseudonocardia ailaonensis</name>
    <dbReference type="NCBI Taxonomy" id="367279"/>
    <lineage>
        <taxon>Bacteria</taxon>
        <taxon>Bacillati</taxon>
        <taxon>Actinomycetota</taxon>
        <taxon>Actinomycetes</taxon>
        <taxon>Pseudonocardiales</taxon>
        <taxon>Pseudonocardiaceae</taxon>
        <taxon>Pseudonocardia</taxon>
    </lineage>
</organism>
<dbReference type="InterPro" id="IPR054058">
    <property type="entry name" value="HTH_67"/>
</dbReference>
<dbReference type="Proteomes" id="UP001500449">
    <property type="component" value="Unassembled WGS sequence"/>
</dbReference>
<proteinExistence type="predicted"/>
<dbReference type="EMBL" id="BAAAQK010000022">
    <property type="protein sequence ID" value="GAA1867420.1"/>
    <property type="molecule type" value="Genomic_DNA"/>
</dbReference>
<protein>
    <recommendedName>
        <fullName evidence="3">MarR family transcriptional regulator</fullName>
    </recommendedName>
</protein>
<reference evidence="1 2" key="1">
    <citation type="journal article" date="2019" name="Int. J. Syst. Evol. Microbiol.">
        <title>The Global Catalogue of Microorganisms (GCM) 10K type strain sequencing project: providing services to taxonomists for standard genome sequencing and annotation.</title>
        <authorList>
            <consortium name="The Broad Institute Genomics Platform"/>
            <consortium name="The Broad Institute Genome Sequencing Center for Infectious Disease"/>
            <person name="Wu L."/>
            <person name="Ma J."/>
        </authorList>
    </citation>
    <scope>NUCLEOTIDE SEQUENCE [LARGE SCALE GENOMIC DNA]</scope>
    <source>
        <strain evidence="1 2">JCM 16009</strain>
    </source>
</reference>
<dbReference type="Gene3D" id="1.10.10.10">
    <property type="entry name" value="Winged helix-like DNA-binding domain superfamily/Winged helix DNA-binding domain"/>
    <property type="match status" value="1"/>
</dbReference>
<comment type="caution">
    <text evidence="1">The sequence shown here is derived from an EMBL/GenBank/DDBJ whole genome shotgun (WGS) entry which is preliminary data.</text>
</comment>
<keyword evidence="2" id="KW-1185">Reference proteome</keyword>
<dbReference type="NCBIfam" id="NF047719">
    <property type="entry name" value="SCO6745_fam_HTH"/>
    <property type="match status" value="1"/>
</dbReference>
<accession>A0ABN2NFW6</accession>
<evidence type="ECO:0000313" key="2">
    <source>
        <dbReference type="Proteomes" id="UP001500449"/>
    </source>
</evidence>
<evidence type="ECO:0008006" key="3">
    <source>
        <dbReference type="Google" id="ProtNLM"/>
    </source>
</evidence>
<gene>
    <name evidence="1" type="ORF">GCM10009836_54790</name>
</gene>
<dbReference type="Pfam" id="PF21863">
    <property type="entry name" value="HTH_67"/>
    <property type="match status" value="1"/>
</dbReference>
<name>A0ABN2NFW6_9PSEU</name>
<dbReference type="InterPro" id="IPR036388">
    <property type="entry name" value="WH-like_DNA-bd_sf"/>
</dbReference>
<sequence>MRDRATAASLRATLGEASAPRVAEVAAALEEACAVVDVTARPLFAALRAQPPLADPFGRLWRAADLVREHRGDAHLGAVVAAGLDPVRAGILAELWVGYPVGEYSATRGWPSERADAALARLESDGLVAAGALTSAGRTLRDEIEAATDRSQEDLLAALPDVGSVIGSLDAWSATCIEAGTFPDDPRKRAAG</sequence>
<evidence type="ECO:0000313" key="1">
    <source>
        <dbReference type="EMBL" id="GAA1867420.1"/>
    </source>
</evidence>